<organism evidence="3 4">
    <name type="scientific">Blautia hominis</name>
    <dbReference type="NCBI Taxonomy" id="2025493"/>
    <lineage>
        <taxon>Bacteria</taxon>
        <taxon>Bacillati</taxon>
        <taxon>Bacillota</taxon>
        <taxon>Clostridia</taxon>
        <taxon>Lachnospirales</taxon>
        <taxon>Lachnospiraceae</taxon>
        <taxon>Blautia</taxon>
    </lineage>
</organism>
<dbReference type="SUPFAM" id="SSF53067">
    <property type="entry name" value="Actin-like ATPase domain"/>
    <property type="match status" value="2"/>
</dbReference>
<evidence type="ECO:0000313" key="4">
    <source>
        <dbReference type="Proteomes" id="UP001600943"/>
    </source>
</evidence>
<reference evidence="3 4" key="1">
    <citation type="submission" date="2024-04" db="EMBL/GenBank/DDBJ databases">
        <title>Defined microbial consortia suppress multidrug-resistant proinflammatory Enterobacteriaceae via ecological control.</title>
        <authorList>
            <person name="Furuichi M."/>
            <person name="Kawaguchi T."/>
            <person name="Pust M."/>
            <person name="Yasuma K."/>
            <person name="Plichta D."/>
            <person name="Hasegawa N."/>
            <person name="Ohya T."/>
            <person name="Bhattarai S."/>
            <person name="Sasajima S."/>
            <person name="Aoto Y."/>
            <person name="Tuganbaev T."/>
            <person name="Yaginuma M."/>
            <person name="Ueda M."/>
            <person name="Okahashi N."/>
            <person name="Amafuji K."/>
            <person name="Kiridooshi Y."/>
            <person name="Sugita K."/>
            <person name="Strazar M."/>
            <person name="Skelly A."/>
            <person name="Suda W."/>
            <person name="Hattori M."/>
            <person name="Nakamoto N."/>
            <person name="Caballero S."/>
            <person name="Norman J."/>
            <person name="Olle B."/>
            <person name="Tanoue T."/>
            <person name="Arita M."/>
            <person name="Bucci V."/>
            <person name="Atarashi K."/>
            <person name="Xavier R."/>
            <person name="Honda K."/>
        </authorList>
    </citation>
    <scope>NUCLEOTIDE SEQUENCE [LARGE SCALE GENOMIC DNA]</scope>
    <source>
        <strain evidence="4">k04-0078-D8-1</strain>
    </source>
</reference>
<dbReference type="EMBL" id="BAABYW010000001">
    <property type="protein sequence ID" value="GAA6410433.1"/>
    <property type="molecule type" value="Genomic_DNA"/>
</dbReference>
<accession>A0ABQ0BG49</accession>
<feature type="domain" description="Actin-like protein N-terminal" evidence="1">
    <location>
        <begin position="42"/>
        <end position="141"/>
    </location>
</feature>
<dbReference type="Pfam" id="PF17989">
    <property type="entry name" value="ALP_N"/>
    <property type="match status" value="1"/>
</dbReference>
<evidence type="ECO:0000259" key="2">
    <source>
        <dbReference type="Pfam" id="PF21522"/>
    </source>
</evidence>
<feature type="domain" description="Actin homologue MreB-like C-terminal" evidence="2">
    <location>
        <begin position="157"/>
        <end position="268"/>
    </location>
</feature>
<evidence type="ECO:0008006" key="5">
    <source>
        <dbReference type="Google" id="ProtNLM"/>
    </source>
</evidence>
<comment type="caution">
    <text evidence="3">The sequence shown here is derived from an EMBL/GenBank/DDBJ whole genome shotgun (WGS) entry which is preliminary data.</text>
</comment>
<dbReference type="Pfam" id="PF21522">
    <property type="entry name" value="MreB-like_C"/>
    <property type="match status" value="1"/>
</dbReference>
<sequence length="300" mass="34185">MKDYIIGIDHGNGYMKTVGSVFISGLDTYIVEPPMAEGVLRMDGAYHVIGENRKAYDPDKTKTMDYYYLTLAAIAKEIEMRKYPRKDGSFILACGLPIEFFGKQKDAFKTYLSQKKEVHFWYSGKDYHIRIKKVVIFPQGYAVIAPQIASYDGRVNVIDVGSGTIDILQVINKKPVLSKCISLQVGILTCIDDIQKYFRMQYNMELDDYSIQEVLQLRTGDLPEELAASTQELICEYTKKVLAELEQKGINLRFQKCLFCCGGSLVFKNYGDLKGENIIFNTDIHANAKGFEWLCRGMER</sequence>
<evidence type="ECO:0000259" key="1">
    <source>
        <dbReference type="Pfam" id="PF17989"/>
    </source>
</evidence>
<dbReference type="Gene3D" id="3.30.420.40">
    <property type="match status" value="2"/>
</dbReference>
<dbReference type="RefSeq" id="WP_390408878.1">
    <property type="nucleotide sequence ID" value="NZ_BAABYW010000001.1"/>
</dbReference>
<name>A0ABQ0BG49_9FIRM</name>
<protein>
    <recommendedName>
        <fullName evidence="5">Actin-like protein N-terminal domain-containing protein</fullName>
    </recommendedName>
</protein>
<dbReference type="Proteomes" id="UP001600943">
    <property type="component" value="Unassembled WGS sequence"/>
</dbReference>
<dbReference type="InterPro" id="IPR043129">
    <property type="entry name" value="ATPase_NBD"/>
</dbReference>
<gene>
    <name evidence="3" type="ORF">K040078D81_45500</name>
</gene>
<keyword evidence="4" id="KW-1185">Reference proteome</keyword>
<dbReference type="InterPro" id="IPR040607">
    <property type="entry name" value="ALP_N"/>
</dbReference>
<dbReference type="InterPro" id="IPR049067">
    <property type="entry name" value="MreB-like_C"/>
</dbReference>
<proteinExistence type="predicted"/>
<evidence type="ECO:0000313" key="3">
    <source>
        <dbReference type="EMBL" id="GAA6410433.1"/>
    </source>
</evidence>